<dbReference type="Pfam" id="PF13181">
    <property type="entry name" value="TPR_8"/>
    <property type="match status" value="1"/>
</dbReference>
<dbReference type="PROSITE" id="PS50005">
    <property type="entry name" value="TPR"/>
    <property type="match status" value="1"/>
</dbReference>
<dbReference type="InterPro" id="IPR019734">
    <property type="entry name" value="TPR_rpt"/>
</dbReference>
<dbReference type="AlphaFoldDB" id="G8LVN0"/>
<keyword evidence="4" id="KW-1185">Reference proteome</keyword>
<dbReference type="EMBL" id="CP003065">
    <property type="protein sequence ID" value="AEV69666.1"/>
    <property type="molecule type" value="Genomic_DNA"/>
</dbReference>
<dbReference type="Pfam" id="PF13432">
    <property type="entry name" value="TPR_16"/>
    <property type="match status" value="1"/>
</dbReference>
<dbReference type="eggNOG" id="COG0457">
    <property type="taxonomic scope" value="Bacteria"/>
</dbReference>
<evidence type="ECO:0000313" key="3">
    <source>
        <dbReference type="EMBL" id="AEV69666.1"/>
    </source>
</evidence>
<reference evidence="3 4" key="2">
    <citation type="journal article" date="2012" name="Stand. Genomic Sci.">
        <title>Complete Genome Sequence of Clostridium clariflavum DSM 19732.</title>
        <authorList>
            <person name="Izquierdo J.A."/>
            <person name="Goodwin L."/>
            <person name="Davenport K.W."/>
            <person name="Teshima H."/>
            <person name="Bruce D."/>
            <person name="Detter C."/>
            <person name="Tapia R."/>
            <person name="Han S."/>
            <person name="Land M."/>
            <person name="Hauser L."/>
            <person name="Jeffries C.D."/>
            <person name="Han J."/>
            <person name="Pitluck S."/>
            <person name="Nolan M."/>
            <person name="Chen A."/>
            <person name="Huntemann M."/>
            <person name="Mavromatis K."/>
            <person name="Mikhailova N."/>
            <person name="Liolios K."/>
            <person name="Woyke T."/>
            <person name="Lynd L.R."/>
        </authorList>
    </citation>
    <scope>NUCLEOTIDE SEQUENCE [LARGE SCALE GENOMIC DNA]</scope>
    <source>
        <strain evidence="4">DSM 19732 / NBRC 101661 / EBR45</strain>
    </source>
</reference>
<dbReference type="Gene3D" id="1.25.40.10">
    <property type="entry name" value="Tetratricopeptide repeat domain"/>
    <property type="match status" value="2"/>
</dbReference>
<evidence type="ECO:0000256" key="2">
    <source>
        <dbReference type="SAM" id="Phobius"/>
    </source>
</evidence>
<dbReference type="SMART" id="SM00028">
    <property type="entry name" value="TPR"/>
    <property type="match status" value="3"/>
</dbReference>
<proteinExistence type="predicted"/>
<dbReference type="Proteomes" id="UP000005435">
    <property type="component" value="Chromosome"/>
</dbReference>
<feature type="transmembrane region" description="Helical" evidence="2">
    <location>
        <begin position="254"/>
        <end position="274"/>
    </location>
</feature>
<reference evidence="4" key="1">
    <citation type="submission" date="2011-12" db="EMBL/GenBank/DDBJ databases">
        <title>Complete sequence of Clostridium clariflavum DSM 19732.</title>
        <authorList>
            <consortium name="US DOE Joint Genome Institute"/>
            <person name="Lucas S."/>
            <person name="Han J."/>
            <person name="Lapidus A."/>
            <person name="Cheng J.-F."/>
            <person name="Goodwin L."/>
            <person name="Pitluck S."/>
            <person name="Peters L."/>
            <person name="Teshima H."/>
            <person name="Detter J.C."/>
            <person name="Han C."/>
            <person name="Tapia R."/>
            <person name="Land M."/>
            <person name="Hauser L."/>
            <person name="Kyrpides N."/>
            <person name="Ivanova N."/>
            <person name="Pagani I."/>
            <person name="Kitzmiller T."/>
            <person name="Lynd L."/>
            <person name="Izquierdo J."/>
            <person name="Woyke T."/>
        </authorList>
    </citation>
    <scope>NUCLEOTIDE SEQUENCE [LARGE SCALE GENOMIC DNA]</scope>
    <source>
        <strain evidence="4">DSM 19732 / NBRC 101661 / EBR45</strain>
    </source>
</reference>
<keyword evidence="2" id="KW-0812">Transmembrane</keyword>
<feature type="transmembrane region" description="Helical" evidence="2">
    <location>
        <begin position="232"/>
        <end position="248"/>
    </location>
</feature>
<keyword evidence="2" id="KW-1133">Transmembrane helix</keyword>
<evidence type="ECO:0000313" key="4">
    <source>
        <dbReference type="Proteomes" id="UP000005435"/>
    </source>
</evidence>
<sequence length="281" mass="32814">MITLGNGINLEAYEIRKQVQHFIDLRRYEKAKAIASDLISKYPDFAFAYYDMALCEYYLGRIDNAIELCQKSLELGMAPLTVYTAMMLYHNHKGDYKSVEFYYNNINKMGAIKADVRAMYGYSLWKRGRKKEGRNMIEEAFSEDSTNPAILYYILCTAKRGGKDKKRLRELINIYMNTGASEKDILMFAGRVEAHLGNWREAKKNFEKVLSIDPADLKADAFLAWTDMNKHLVKFGVYMFLAAAIAFFGYEEKIFKFLSVFLIFLYFMIVIIICKYRRDMF</sequence>
<evidence type="ECO:0000256" key="1">
    <source>
        <dbReference type="PROSITE-ProRule" id="PRU00339"/>
    </source>
</evidence>
<keyword evidence="2" id="KW-0472">Membrane</keyword>
<dbReference type="SUPFAM" id="SSF48452">
    <property type="entry name" value="TPR-like"/>
    <property type="match status" value="1"/>
</dbReference>
<keyword evidence="1" id="KW-0802">TPR repeat</keyword>
<dbReference type="RefSeq" id="WP_014256209.1">
    <property type="nucleotide sequence ID" value="NC_016627.1"/>
</dbReference>
<name>G8LVN0_ACECE</name>
<organism evidence="3 4">
    <name type="scientific">Acetivibrio clariflavus (strain DSM 19732 / NBRC 101661 / EBR45)</name>
    <name type="common">Clostridium clariflavum</name>
    <dbReference type="NCBI Taxonomy" id="720554"/>
    <lineage>
        <taxon>Bacteria</taxon>
        <taxon>Bacillati</taxon>
        <taxon>Bacillota</taxon>
        <taxon>Clostridia</taxon>
        <taxon>Eubacteriales</taxon>
        <taxon>Oscillospiraceae</taxon>
        <taxon>Acetivibrio</taxon>
    </lineage>
</organism>
<dbReference type="KEGG" id="ccl:Clocl_3139"/>
<protein>
    <submittedName>
        <fullName evidence="3">Tetratricopeptide repeat protein</fullName>
    </submittedName>
</protein>
<accession>G8LVN0</accession>
<dbReference type="HOGENOM" id="CLU_1000039_0_0_9"/>
<gene>
    <name evidence="3" type="ordered locus">Clocl_3139</name>
</gene>
<dbReference type="InterPro" id="IPR011990">
    <property type="entry name" value="TPR-like_helical_dom_sf"/>
</dbReference>
<dbReference type="STRING" id="720554.Clocl_3139"/>
<feature type="repeat" description="TPR" evidence="1">
    <location>
        <begin position="183"/>
        <end position="216"/>
    </location>
</feature>